<accession>A0ACC3C7N2</accession>
<protein>
    <submittedName>
        <fullName evidence="1">Uncharacterized protein</fullName>
    </submittedName>
</protein>
<organism evidence="1 2">
    <name type="scientific">Pyropia yezoensis</name>
    <name type="common">Susabi-nori</name>
    <name type="synonym">Porphyra yezoensis</name>
    <dbReference type="NCBI Taxonomy" id="2788"/>
    <lineage>
        <taxon>Eukaryota</taxon>
        <taxon>Rhodophyta</taxon>
        <taxon>Bangiophyceae</taxon>
        <taxon>Bangiales</taxon>
        <taxon>Bangiaceae</taxon>
        <taxon>Pyropia</taxon>
    </lineage>
</organism>
<name>A0ACC3C7N2_PYRYE</name>
<sequence length="322" mass="33788">MAPPKEKSPERKTRSRTDWSRRLQSRVPIRSTVRATSSGRTTRTANTSSASVVGSSVGSLPKTPQLYVSVRPASHTRWPALLMLVPGHSNIPSALTFTSPGRMWAAKDSSSGLLGLTSLEPRPANQHGCSKSAAGGGCGSSGAWRSGAVFGRLSVHDTPRPWSVGVALAGAATPTTVTDALSRAATAEGGGPRSPAHSRRVSRTSDPAGGAHSTYAMAGSHGVSRERLKLVPHLYVSSRGDNKKSDGRPEGHARMCNPAPIEDPNLENGPKREGSAITARPKDRRPSSESRTPCEEALPFGAKVNARTDRPTGSPLAVHIVP</sequence>
<comment type="caution">
    <text evidence="1">The sequence shown here is derived from an EMBL/GenBank/DDBJ whole genome shotgun (WGS) entry which is preliminary data.</text>
</comment>
<evidence type="ECO:0000313" key="1">
    <source>
        <dbReference type="EMBL" id="KAK1865773.1"/>
    </source>
</evidence>
<proteinExistence type="predicted"/>
<gene>
    <name evidence="1" type="ORF">I4F81_008296</name>
</gene>
<evidence type="ECO:0000313" key="2">
    <source>
        <dbReference type="Proteomes" id="UP000798662"/>
    </source>
</evidence>
<keyword evidence="2" id="KW-1185">Reference proteome</keyword>
<dbReference type="EMBL" id="CM020619">
    <property type="protein sequence ID" value="KAK1865773.1"/>
    <property type="molecule type" value="Genomic_DNA"/>
</dbReference>
<dbReference type="Proteomes" id="UP000798662">
    <property type="component" value="Chromosome 2"/>
</dbReference>
<reference evidence="1" key="1">
    <citation type="submission" date="2019-11" db="EMBL/GenBank/DDBJ databases">
        <title>Nori genome reveals adaptations in red seaweeds to the harsh intertidal environment.</title>
        <authorList>
            <person name="Wang D."/>
            <person name="Mao Y."/>
        </authorList>
    </citation>
    <scope>NUCLEOTIDE SEQUENCE</scope>
    <source>
        <tissue evidence="1">Gametophyte</tissue>
    </source>
</reference>